<feature type="binding site" evidence="3">
    <location>
        <position position="72"/>
    </location>
    <ligand>
        <name>Zn(2+)</name>
        <dbReference type="ChEBI" id="CHEBI:29105"/>
    </ligand>
</feature>
<protein>
    <recommendedName>
        <fullName evidence="3">DNA gyrase inhibitor YacG</fullName>
    </recommendedName>
</protein>
<comment type="function">
    <text evidence="3">Inhibits all the catalytic activities of DNA gyrase by preventing its interaction with DNA. Acts by binding directly to the C-terminal domain of GyrB, which probably disrupts DNA binding by the gyrase.</text>
</comment>
<evidence type="ECO:0000313" key="4">
    <source>
        <dbReference type="EMBL" id="RKR02485.1"/>
    </source>
</evidence>
<dbReference type="PANTHER" id="PTHR36150">
    <property type="entry name" value="DNA GYRASE INHIBITOR YACG"/>
    <property type="match status" value="1"/>
</dbReference>
<dbReference type="EMBL" id="RBIN01000006">
    <property type="protein sequence ID" value="RKR02485.1"/>
    <property type="molecule type" value="Genomic_DNA"/>
</dbReference>
<feature type="binding site" evidence="3">
    <location>
        <position position="52"/>
    </location>
    <ligand>
        <name>Zn(2+)</name>
        <dbReference type="ChEBI" id="CHEBI:29105"/>
    </ligand>
</feature>
<feature type="binding site" evidence="3">
    <location>
        <position position="49"/>
    </location>
    <ligand>
        <name>Zn(2+)</name>
        <dbReference type="ChEBI" id="CHEBI:29105"/>
    </ligand>
</feature>
<evidence type="ECO:0000256" key="2">
    <source>
        <dbReference type="ARBA" id="ARBA00022833"/>
    </source>
</evidence>
<dbReference type="InterPro" id="IPR005584">
    <property type="entry name" value="DNA_gyrase_inhibitor_YacG"/>
</dbReference>
<dbReference type="Gene3D" id="3.30.50.10">
    <property type="entry name" value="Erythroid Transcription Factor GATA-1, subunit A"/>
    <property type="match status" value="1"/>
</dbReference>
<keyword evidence="1 3" id="KW-0479">Metal-binding</keyword>
<evidence type="ECO:0000256" key="1">
    <source>
        <dbReference type="ARBA" id="ARBA00022723"/>
    </source>
</evidence>
<comment type="caution">
    <text evidence="4">The sequence shown here is derived from an EMBL/GenBank/DDBJ whole genome shotgun (WGS) entry which is preliminary data.</text>
</comment>
<organism evidence="4 5">
    <name type="scientific">Kushneria sinocarnis</name>
    <dbReference type="NCBI Taxonomy" id="595502"/>
    <lineage>
        <taxon>Bacteria</taxon>
        <taxon>Pseudomonadati</taxon>
        <taxon>Pseudomonadota</taxon>
        <taxon>Gammaproteobacteria</taxon>
        <taxon>Oceanospirillales</taxon>
        <taxon>Halomonadaceae</taxon>
        <taxon>Kushneria</taxon>
    </lineage>
</organism>
<sequence>MAGIDSSLAKCSRGCDHKCDTPTLRVPRTNTGEYAMSRKTAEGKPIVTCPHCNREVVWSTESAWRPFCSKRCKMIDLGAWADESHRIAGEPAMDEANLDSLIDQLERGGGSNK</sequence>
<proteinExistence type="inferred from homology"/>
<comment type="cofactor">
    <cofactor evidence="3">
        <name>Zn(2+)</name>
        <dbReference type="ChEBI" id="CHEBI:29105"/>
    </cofactor>
    <text evidence="3">Binds 1 zinc ion.</text>
</comment>
<accession>A0A420WVB7</accession>
<dbReference type="GO" id="GO:0008657">
    <property type="term" value="F:DNA topoisomerase type II (double strand cut, ATP-hydrolyzing) inhibitor activity"/>
    <property type="evidence" value="ECO:0007669"/>
    <property type="project" value="UniProtKB-UniRule"/>
</dbReference>
<dbReference type="AlphaFoldDB" id="A0A420WVB7"/>
<dbReference type="Proteomes" id="UP000281975">
    <property type="component" value="Unassembled WGS sequence"/>
</dbReference>
<dbReference type="HAMAP" id="MF_00649">
    <property type="entry name" value="DNA_gyrase_inhibitor_YacG"/>
    <property type="match status" value="1"/>
</dbReference>
<dbReference type="NCBIfam" id="NF001638">
    <property type="entry name" value="PRK00418.1"/>
    <property type="match status" value="1"/>
</dbReference>
<dbReference type="GO" id="GO:0006355">
    <property type="term" value="P:regulation of DNA-templated transcription"/>
    <property type="evidence" value="ECO:0007669"/>
    <property type="project" value="InterPro"/>
</dbReference>
<dbReference type="PANTHER" id="PTHR36150:SF1">
    <property type="entry name" value="DNA GYRASE INHIBITOR YACG"/>
    <property type="match status" value="1"/>
</dbReference>
<evidence type="ECO:0000256" key="3">
    <source>
        <dbReference type="HAMAP-Rule" id="MF_00649"/>
    </source>
</evidence>
<evidence type="ECO:0000313" key="5">
    <source>
        <dbReference type="Proteomes" id="UP000281975"/>
    </source>
</evidence>
<reference evidence="4 5" key="1">
    <citation type="submission" date="2018-10" db="EMBL/GenBank/DDBJ databases">
        <title>Genomic Encyclopedia of Type Strains, Phase IV (KMG-IV): sequencing the most valuable type-strain genomes for metagenomic binning, comparative biology and taxonomic classification.</title>
        <authorList>
            <person name="Goeker M."/>
        </authorList>
    </citation>
    <scope>NUCLEOTIDE SEQUENCE [LARGE SCALE GENOMIC DNA]</scope>
    <source>
        <strain evidence="4 5">DSM 23229</strain>
    </source>
</reference>
<dbReference type="SUPFAM" id="SSF57716">
    <property type="entry name" value="Glucocorticoid receptor-like (DNA-binding domain)"/>
    <property type="match status" value="1"/>
</dbReference>
<comment type="subunit">
    <text evidence="3">Interacts with GyrB.</text>
</comment>
<feature type="binding site" evidence="3">
    <location>
        <position position="68"/>
    </location>
    <ligand>
        <name>Zn(2+)</name>
        <dbReference type="ChEBI" id="CHEBI:29105"/>
    </ligand>
</feature>
<dbReference type="InterPro" id="IPR013088">
    <property type="entry name" value="Znf_NHR/GATA"/>
</dbReference>
<dbReference type="GO" id="GO:0008270">
    <property type="term" value="F:zinc ion binding"/>
    <property type="evidence" value="ECO:0007669"/>
    <property type="project" value="UniProtKB-UniRule"/>
</dbReference>
<gene>
    <name evidence="3" type="primary">yacG</name>
    <name evidence="4" type="ORF">C7446_2200</name>
</gene>
<dbReference type="Pfam" id="PF03884">
    <property type="entry name" value="YacG"/>
    <property type="match status" value="1"/>
</dbReference>
<name>A0A420WVB7_9GAMM</name>
<comment type="similarity">
    <text evidence="3">Belongs to the DNA gyrase inhibitor YacG family.</text>
</comment>
<keyword evidence="2 3" id="KW-0862">Zinc</keyword>
<keyword evidence="5" id="KW-1185">Reference proteome</keyword>